<feature type="transmembrane region" description="Helical" evidence="3">
    <location>
        <begin position="56"/>
        <end position="77"/>
    </location>
</feature>
<dbReference type="InterPro" id="IPR036927">
    <property type="entry name" value="Cyt_c_oxase-like_su1_sf"/>
</dbReference>
<feature type="transmembrane region" description="Helical" evidence="3">
    <location>
        <begin position="12"/>
        <end position="36"/>
    </location>
</feature>
<feature type="transmembrane region" description="Helical" evidence="3">
    <location>
        <begin position="377"/>
        <end position="399"/>
    </location>
</feature>
<evidence type="ECO:0000256" key="3">
    <source>
        <dbReference type="SAM" id="Phobius"/>
    </source>
</evidence>
<gene>
    <name evidence="5" type="ORF">AB6M95_06005</name>
</gene>
<feature type="transmembrane region" description="Helical" evidence="3">
    <location>
        <begin position="296"/>
        <end position="315"/>
    </location>
</feature>
<dbReference type="PANTHER" id="PTHR10422">
    <property type="entry name" value="CYTOCHROME C OXIDASE SUBUNIT 1"/>
    <property type="match status" value="1"/>
</dbReference>
<feature type="transmembrane region" description="Helical" evidence="3">
    <location>
        <begin position="89"/>
        <end position="109"/>
    </location>
</feature>
<keyword evidence="1" id="KW-0679">Respiratory chain</keyword>
<dbReference type="InterPro" id="IPR000883">
    <property type="entry name" value="Cyt_C_Oxase_1"/>
</dbReference>
<dbReference type="PANTHER" id="PTHR10422:SF29">
    <property type="entry name" value="CYTOCHROME C OXIDASE SUBUNIT 1 HOMOLOG, BACTEROID"/>
    <property type="match status" value="1"/>
</dbReference>
<name>A0ABV4K009_9BACT</name>
<dbReference type="Gene3D" id="1.20.210.10">
    <property type="entry name" value="Cytochrome c oxidase-like, subunit I domain"/>
    <property type="match status" value="1"/>
</dbReference>
<evidence type="ECO:0000259" key="4">
    <source>
        <dbReference type="PROSITE" id="PS50855"/>
    </source>
</evidence>
<organism evidence="5 6">
    <name type="scientific">Pseudodesulfovibrio karagichevae</name>
    <dbReference type="NCBI Taxonomy" id="3239305"/>
    <lineage>
        <taxon>Bacteria</taxon>
        <taxon>Pseudomonadati</taxon>
        <taxon>Thermodesulfobacteriota</taxon>
        <taxon>Desulfovibrionia</taxon>
        <taxon>Desulfovibrionales</taxon>
        <taxon>Desulfovibrionaceae</taxon>
    </lineage>
</organism>
<sequence length="476" mass="53499">MFDKTDSASVNFMISSVIWVLLGVSMGLILALQFIIPDLFHGIPWLVFGRLRQAHTNTVMFAWLSMGMMGLWLYILPRLTGRRLWSERLANLSMVLWNLAVAGGIFGLLAGASQGREYAEFIYPVDLALIAAVLMTTLNVYMTVAHRTESKLYVSVWYMIGTLVWMPCLYVIGNVMWHPATGSMTGIADTMYNWFYGHNILGLWFTTGLLPVVYYMVPKMTRTPLYSHALSLVAFWGIIFFYTGVGAHHLLWTPIPYWVKTFSVAESIGMILPVAAFMMNIWMTMRGNWNSFFRDIPLRFVITGWAAYILVSYQGSHQSLRAINNLTHFTQYVPGHAHLSLLFFAATIVMGGIFYALPKILGCRLYSRQLANIQYSLLFVGFLFFFSGFTLTGLVQGTAWVNQGLPVWSVLPGLRPYMLLRAVGGVLVVLSFFLFTWNVLATVIARKPVRTPPGVRVHPPFADEEDGESVPEGGAA</sequence>
<feature type="domain" description="Cytochrome oxidase subunit I profile" evidence="4">
    <location>
        <begin position="27"/>
        <end position="476"/>
    </location>
</feature>
<evidence type="ECO:0000256" key="1">
    <source>
        <dbReference type="ARBA" id="ARBA00022660"/>
    </source>
</evidence>
<feature type="transmembrane region" description="Helical" evidence="3">
    <location>
        <begin position="156"/>
        <end position="176"/>
    </location>
</feature>
<keyword evidence="1" id="KW-0813">Transport</keyword>
<protein>
    <submittedName>
        <fullName evidence="5">Cbb3-type cytochrome c oxidase subunit I</fullName>
    </submittedName>
</protein>
<feature type="region of interest" description="Disordered" evidence="2">
    <location>
        <begin position="456"/>
        <end position="476"/>
    </location>
</feature>
<dbReference type="EMBL" id="JBGLYH010000011">
    <property type="protein sequence ID" value="MEZ7196296.1"/>
    <property type="molecule type" value="Genomic_DNA"/>
</dbReference>
<feature type="transmembrane region" description="Helical" evidence="3">
    <location>
        <begin position="264"/>
        <end position="284"/>
    </location>
</feature>
<keyword evidence="3" id="KW-0812">Transmembrane</keyword>
<feature type="transmembrane region" description="Helical" evidence="3">
    <location>
        <begin position="229"/>
        <end position="252"/>
    </location>
</feature>
<evidence type="ECO:0000256" key="2">
    <source>
        <dbReference type="SAM" id="MobiDB-lite"/>
    </source>
</evidence>
<keyword evidence="3" id="KW-1133">Transmembrane helix</keyword>
<dbReference type="SUPFAM" id="SSF81442">
    <property type="entry name" value="Cytochrome c oxidase subunit I-like"/>
    <property type="match status" value="1"/>
</dbReference>
<evidence type="ECO:0000313" key="6">
    <source>
        <dbReference type="Proteomes" id="UP001568698"/>
    </source>
</evidence>
<dbReference type="InterPro" id="IPR023616">
    <property type="entry name" value="Cyt_c_oxase-like_su1_dom"/>
</dbReference>
<feature type="transmembrane region" description="Helical" evidence="3">
    <location>
        <begin position="335"/>
        <end position="357"/>
    </location>
</feature>
<feature type="transmembrane region" description="Helical" evidence="3">
    <location>
        <begin position="121"/>
        <end position="144"/>
    </location>
</feature>
<feature type="transmembrane region" description="Helical" evidence="3">
    <location>
        <begin position="419"/>
        <end position="440"/>
    </location>
</feature>
<proteinExistence type="predicted"/>
<keyword evidence="1" id="KW-0249">Electron transport</keyword>
<reference evidence="5 6" key="1">
    <citation type="submission" date="2024-08" db="EMBL/GenBank/DDBJ databases">
        <title>Sulfate-reducing bacteria isolated from formation water of the oil field in Kazakhstan and description of Pseudodesulfovibrio sp.</title>
        <authorList>
            <person name="Bidzhieva S.K."/>
            <person name="Tourova T.P."/>
            <person name="Grouzdev D.S."/>
            <person name="Beletsky A.V."/>
            <person name="Sokolova D.S."/>
            <person name="Samigullina S.R."/>
            <person name="Poltaraus A.B."/>
            <person name="Avtukh A.N."/>
            <person name="Tereshina V.M."/>
            <person name="Zhaparov N.S."/>
            <person name="Mardanov A.V."/>
            <person name="Nazina T.N."/>
        </authorList>
    </citation>
    <scope>NUCLEOTIDE SEQUENCE [LARGE SCALE GENOMIC DNA]</scope>
    <source>
        <strain evidence="5 6">9FUS</strain>
    </source>
</reference>
<keyword evidence="3" id="KW-0472">Membrane</keyword>
<evidence type="ECO:0000313" key="5">
    <source>
        <dbReference type="EMBL" id="MEZ7196296.1"/>
    </source>
</evidence>
<accession>A0ABV4K009</accession>
<keyword evidence="6" id="KW-1185">Reference proteome</keyword>
<feature type="transmembrane region" description="Helical" evidence="3">
    <location>
        <begin position="196"/>
        <end position="217"/>
    </location>
</feature>
<dbReference type="Proteomes" id="UP001568698">
    <property type="component" value="Unassembled WGS sequence"/>
</dbReference>
<dbReference type="Pfam" id="PF00115">
    <property type="entry name" value="COX1"/>
    <property type="match status" value="1"/>
</dbReference>
<dbReference type="RefSeq" id="WP_371385834.1">
    <property type="nucleotide sequence ID" value="NZ_JBGLYH010000011.1"/>
</dbReference>
<comment type="caution">
    <text evidence="5">The sequence shown here is derived from an EMBL/GenBank/DDBJ whole genome shotgun (WGS) entry which is preliminary data.</text>
</comment>
<dbReference type="PROSITE" id="PS50855">
    <property type="entry name" value="COX1"/>
    <property type="match status" value="1"/>
</dbReference>